<dbReference type="PANTHER" id="PTHR13748">
    <property type="entry name" value="COBW-RELATED"/>
    <property type="match status" value="1"/>
</dbReference>
<dbReference type="SUPFAM" id="SSF53448">
    <property type="entry name" value="Nucleotide-diphospho-sugar transferases"/>
    <property type="match status" value="1"/>
</dbReference>
<dbReference type="InterPro" id="IPR051316">
    <property type="entry name" value="Zinc-reg_GTPase_activator"/>
</dbReference>
<keyword evidence="8" id="KW-1185">Reference proteome</keyword>
<dbReference type="Gene3D" id="3.40.50.300">
    <property type="entry name" value="P-loop containing nucleotide triphosphate hydrolases"/>
    <property type="match status" value="1"/>
</dbReference>
<dbReference type="SUPFAM" id="SSF52540">
    <property type="entry name" value="P-loop containing nucleoside triphosphate hydrolases"/>
    <property type="match status" value="1"/>
</dbReference>
<comment type="catalytic activity">
    <reaction evidence="5">
        <text>GTP + H2O = GDP + phosphate + H(+)</text>
        <dbReference type="Rhea" id="RHEA:19669"/>
        <dbReference type="ChEBI" id="CHEBI:15377"/>
        <dbReference type="ChEBI" id="CHEBI:15378"/>
        <dbReference type="ChEBI" id="CHEBI:37565"/>
        <dbReference type="ChEBI" id="CHEBI:43474"/>
        <dbReference type="ChEBI" id="CHEBI:58189"/>
    </reaction>
    <physiologicalReaction direction="left-to-right" evidence="5">
        <dbReference type="Rhea" id="RHEA:19670"/>
    </physiologicalReaction>
</comment>
<protein>
    <recommendedName>
        <fullName evidence="6">CobW C-terminal domain-containing protein</fullName>
    </recommendedName>
</protein>
<dbReference type="SMART" id="SM00833">
    <property type="entry name" value="CobW_C"/>
    <property type="match status" value="1"/>
</dbReference>
<dbReference type="Pfam" id="PF13692">
    <property type="entry name" value="Glyco_trans_1_4"/>
    <property type="match status" value="1"/>
</dbReference>
<keyword evidence="2" id="KW-0378">Hydrolase</keyword>
<evidence type="ECO:0000256" key="3">
    <source>
        <dbReference type="ARBA" id="ARBA00023186"/>
    </source>
</evidence>
<dbReference type="Gene3D" id="3.40.50.2000">
    <property type="entry name" value="Glycogen Phosphorylase B"/>
    <property type="match status" value="2"/>
</dbReference>
<dbReference type="InterPro" id="IPR029044">
    <property type="entry name" value="Nucleotide-diphossugar_trans"/>
</dbReference>
<evidence type="ECO:0000259" key="6">
    <source>
        <dbReference type="SMART" id="SM00833"/>
    </source>
</evidence>
<gene>
    <name evidence="7" type="ORF">CTAYLR_003498</name>
</gene>
<reference evidence="7" key="1">
    <citation type="submission" date="2023-01" db="EMBL/GenBank/DDBJ databases">
        <title>Metagenome sequencing of chrysophaentin producing Chrysophaeum taylorii.</title>
        <authorList>
            <person name="Davison J."/>
            <person name="Bewley C."/>
        </authorList>
    </citation>
    <scope>NUCLEOTIDE SEQUENCE</scope>
    <source>
        <strain evidence="7">NIES-1699</strain>
    </source>
</reference>
<dbReference type="InterPro" id="IPR036627">
    <property type="entry name" value="CobW-likC_sf"/>
</dbReference>
<dbReference type="Pfam" id="PF13439">
    <property type="entry name" value="Glyco_transf_4"/>
    <property type="match status" value="1"/>
</dbReference>
<evidence type="ECO:0000256" key="1">
    <source>
        <dbReference type="ARBA" id="ARBA00022741"/>
    </source>
</evidence>
<comment type="caution">
    <text evidence="7">The sequence shown here is derived from an EMBL/GenBank/DDBJ whole genome shotgun (WGS) entry which is preliminary data.</text>
</comment>
<dbReference type="Proteomes" id="UP001230188">
    <property type="component" value="Unassembled WGS sequence"/>
</dbReference>
<dbReference type="EMBL" id="JAQMWT010000389">
    <property type="protein sequence ID" value="KAJ8602150.1"/>
    <property type="molecule type" value="Genomic_DNA"/>
</dbReference>
<dbReference type="Pfam" id="PF02492">
    <property type="entry name" value="cobW"/>
    <property type="match status" value="1"/>
</dbReference>
<accession>A0AAD7UCA8</accession>
<sequence length="1106" mass="122126">MLLLLCFLVPEGAAVSKKECAAALGQSRRQFDPAETTAGVTWLVEAVRVERERNGPCLAEVEVLLAEKLIGEGQAAMAARLARPHDRRVLDRALDSLGEECWSLDATDWSRPRVNVANLVSPRPQDFALRVCTYVDDHLLVSCGRTGLAGLGPNHTLTARVYGLPSGREVDALAVEFGAKSNKTCAVEPPPELFVWSLAFNGMPFVMHHHRVLAALEVRWEWHVVAGLAEGRADAKRPYSRRDLSKFHDDGTSAYLESIEDPRVRVYRRATWVDKIAMANEALNHAAARGGGGGGGTIIMQLDLDEVWTAAQIIMGMEVLNSSYECAFFDCHFLVGPDLETTSGYGHSYSYEWLRMWRVDPRFARWDSHAPPVLEVRDSSGWRQLTRCASRDETRRVVFAHHAYVRESQVEFKAAYYGYDGAISGWRALQNATRPVRVGDFLEWVARDFPDTMADTARVEPISTKMIPSLVPEPTREEALVAIDGVAFQRPGGMGIRRVWSNVIPRLGPRVVILRRGGSVSAPPIADDIDRLADRVVIGMICQTLKVRALVSTEYTTALDVPSILMVHDLTPERFAWVGQYWVEKRRSIRQAAGIIAVSNATARALGHYYPEARQAVVAHNAVDLDVFRPPPRVKERRKNYVLWVGPRGGYKNGLALLRALYEARAHHISLWLVGGGAPSAEELALLGGGYFNLTWTHTPYLSDRDLAAAYAGAIALVYLSRDEGFGLPVLEAMACGCPVIATKIPAIEELVAATPGTVLVPPDRLTAIWHGIQSAATTTSSSRFTHSLRARAELFGSWEAAAAAIWSSLILVHSWNKKIAVIENEFGEIGIDDALVDKRVISDEEFIEMNNGCICCTVRGDLIRILTKLARRDDLDGVIVETTGLADPAPVIQTFFVDQTIASRTRLDAVVTVVDAKHILEDVAKEEATEQIIFADRVVLNKIDLVDDVEPVERMIRALNPTAKILHAKDADVPPSAILDVEAFSLEKALDVDPELLEDTDHQHDPTVTSVGLEISGVMDLDKLNAWLGDLLRTRGVDIFRMKGIVCVDNTNFVFQGVHMVFSGKPLAADDDKARCSSSKMVFIGRNLDSRELRQGFESCRVVVR</sequence>
<dbReference type="Pfam" id="PF07683">
    <property type="entry name" value="CobW_C"/>
    <property type="match status" value="1"/>
</dbReference>
<dbReference type="InterPro" id="IPR003495">
    <property type="entry name" value="CobW/HypB/UreG_nucleotide-bd"/>
</dbReference>
<dbReference type="SUPFAM" id="SSF90002">
    <property type="entry name" value="Hypothetical protein YjiA, C-terminal domain"/>
    <property type="match status" value="1"/>
</dbReference>
<dbReference type="SUPFAM" id="SSF53756">
    <property type="entry name" value="UDP-Glycosyltransferase/glycogen phosphorylase"/>
    <property type="match status" value="1"/>
</dbReference>
<dbReference type="PANTHER" id="PTHR13748:SF62">
    <property type="entry name" value="COBW DOMAIN-CONTAINING PROTEIN"/>
    <property type="match status" value="1"/>
</dbReference>
<organism evidence="7 8">
    <name type="scientific">Chrysophaeum taylorii</name>
    <dbReference type="NCBI Taxonomy" id="2483200"/>
    <lineage>
        <taxon>Eukaryota</taxon>
        <taxon>Sar</taxon>
        <taxon>Stramenopiles</taxon>
        <taxon>Ochrophyta</taxon>
        <taxon>Pelagophyceae</taxon>
        <taxon>Pelagomonadales</taxon>
        <taxon>Pelagomonadaceae</taxon>
        <taxon>Chrysophaeum</taxon>
    </lineage>
</organism>
<dbReference type="InterPro" id="IPR028098">
    <property type="entry name" value="Glyco_trans_4-like_N"/>
</dbReference>
<dbReference type="GO" id="GO:0000166">
    <property type="term" value="F:nucleotide binding"/>
    <property type="evidence" value="ECO:0007669"/>
    <property type="project" value="UniProtKB-KW"/>
</dbReference>
<evidence type="ECO:0000313" key="8">
    <source>
        <dbReference type="Proteomes" id="UP001230188"/>
    </source>
</evidence>
<evidence type="ECO:0000256" key="4">
    <source>
        <dbReference type="ARBA" id="ARBA00034320"/>
    </source>
</evidence>
<dbReference type="InterPro" id="IPR011629">
    <property type="entry name" value="CobW-like_C"/>
</dbReference>
<dbReference type="GO" id="GO:0016787">
    <property type="term" value="F:hydrolase activity"/>
    <property type="evidence" value="ECO:0007669"/>
    <property type="project" value="UniProtKB-KW"/>
</dbReference>
<dbReference type="GO" id="GO:0005737">
    <property type="term" value="C:cytoplasm"/>
    <property type="evidence" value="ECO:0007669"/>
    <property type="project" value="TreeGrafter"/>
</dbReference>
<proteinExistence type="inferred from homology"/>
<dbReference type="AlphaFoldDB" id="A0AAD7UCA8"/>
<evidence type="ECO:0000256" key="5">
    <source>
        <dbReference type="ARBA" id="ARBA00049117"/>
    </source>
</evidence>
<feature type="domain" description="CobW C-terminal" evidence="6">
    <location>
        <begin position="1009"/>
        <end position="1102"/>
    </location>
</feature>
<evidence type="ECO:0000313" key="7">
    <source>
        <dbReference type="EMBL" id="KAJ8602150.1"/>
    </source>
</evidence>
<evidence type="ECO:0000256" key="2">
    <source>
        <dbReference type="ARBA" id="ARBA00022801"/>
    </source>
</evidence>
<comment type="similarity">
    <text evidence="4">Belongs to the SIMIBI class G3E GTPase family. ZNG1 subfamily.</text>
</comment>
<dbReference type="CDD" id="cd03112">
    <property type="entry name" value="CobW-like"/>
    <property type="match status" value="1"/>
</dbReference>
<keyword evidence="3" id="KW-0143">Chaperone</keyword>
<dbReference type="Gene3D" id="3.30.1220.10">
    <property type="entry name" value="CobW-like, C-terminal domain"/>
    <property type="match status" value="1"/>
</dbReference>
<keyword evidence="1" id="KW-0547">Nucleotide-binding</keyword>
<dbReference type="InterPro" id="IPR027417">
    <property type="entry name" value="P-loop_NTPase"/>
</dbReference>
<name>A0AAD7UCA8_9STRA</name>